<dbReference type="GO" id="GO:0046983">
    <property type="term" value="F:protein dimerization activity"/>
    <property type="evidence" value="ECO:0007669"/>
    <property type="project" value="InterPro"/>
</dbReference>
<dbReference type="InterPro" id="IPR012337">
    <property type="entry name" value="RNaseH-like_sf"/>
</dbReference>
<dbReference type="OrthoDB" id="2423954at2759"/>
<evidence type="ECO:0000313" key="3">
    <source>
        <dbReference type="EMBL" id="KAI5065954.1"/>
    </source>
</evidence>
<evidence type="ECO:0000259" key="2">
    <source>
        <dbReference type="Pfam" id="PF05699"/>
    </source>
</evidence>
<dbReference type="Pfam" id="PF05699">
    <property type="entry name" value="Dimer_Tnp_hAT"/>
    <property type="match status" value="1"/>
</dbReference>
<accession>A0A9D4UER5</accession>
<keyword evidence="1" id="KW-0732">Signal</keyword>
<protein>
    <recommendedName>
        <fullName evidence="2">HAT C-terminal dimerisation domain-containing protein</fullName>
    </recommendedName>
</protein>
<comment type="caution">
    <text evidence="3">The sequence shown here is derived from an EMBL/GenBank/DDBJ whole genome shotgun (WGS) entry which is preliminary data.</text>
</comment>
<feature type="domain" description="HAT C-terminal dimerisation" evidence="2">
    <location>
        <begin position="3"/>
        <end position="52"/>
    </location>
</feature>
<feature type="chain" id="PRO_5038866860" description="HAT C-terminal dimerisation domain-containing protein" evidence="1">
    <location>
        <begin position="20"/>
        <end position="183"/>
    </location>
</feature>
<keyword evidence="4" id="KW-1185">Reference proteome</keyword>
<dbReference type="InterPro" id="IPR008906">
    <property type="entry name" value="HATC_C_dom"/>
</dbReference>
<dbReference type="AlphaFoldDB" id="A0A9D4UER5"/>
<name>A0A9D4UER5_ADICA</name>
<reference evidence="3" key="1">
    <citation type="submission" date="2021-01" db="EMBL/GenBank/DDBJ databases">
        <title>Adiantum capillus-veneris genome.</title>
        <authorList>
            <person name="Fang Y."/>
            <person name="Liao Q."/>
        </authorList>
    </citation>
    <scope>NUCLEOTIDE SEQUENCE</scope>
    <source>
        <strain evidence="3">H3</strain>
        <tissue evidence="3">Leaf</tissue>
    </source>
</reference>
<sequence>MLLSLALWVLSQEVSSCGAERLWSIMGDIHTKDRNRLNTPQLDRLAFVNANLRVLEKAGGLDSAGPVSWLPKQVDHRQIIVEAVDSSHLQPHTPEDDVYDFIREDMMRFSRQTRSTTRRLRGETTIATTSARPESYPSTEVQTQTQCCRAYFYYQATYSDSFRVRVMRGVSQMDLSSLFLSLE</sequence>
<feature type="signal peptide" evidence="1">
    <location>
        <begin position="1"/>
        <end position="19"/>
    </location>
</feature>
<evidence type="ECO:0000256" key="1">
    <source>
        <dbReference type="SAM" id="SignalP"/>
    </source>
</evidence>
<organism evidence="3 4">
    <name type="scientific">Adiantum capillus-veneris</name>
    <name type="common">Maidenhair fern</name>
    <dbReference type="NCBI Taxonomy" id="13818"/>
    <lineage>
        <taxon>Eukaryota</taxon>
        <taxon>Viridiplantae</taxon>
        <taxon>Streptophyta</taxon>
        <taxon>Embryophyta</taxon>
        <taxon>Tracheophyta</taxon>
        <taxon>Polypodiopsida</taxon>
        <taxon>Polypodiidae</taxon>
        <taxon>Polypodiales</taxon>
        <taxon>Pteridineae</taxon>
        <taxon>Pteridaceae</taxon>
        <taxon>Vittarioideae</taxon>
        <taxon>Adiantum</taxon>
    </lineage>
</organism>
<proteinExistence type="predicted"/>
<dbReference type="EMBL" id="JABFUD020000018">
    <property type="protein sequence ID" value="KAI5065954.1"/>
    <property type="molecule type" value="Genomic_DNA"/>
</dbReference>
<gene>
    <name evidence="3" type="ORF">GOP47_0018578</name>
</gene>
<evidence type="ECO:0000313" key="4">
    <source>
        <dbReference type="Proteomes" id="UP000886520"/>
    </source>
</evidence>
<dbReference type="SUPFAM" id="SSF53098">
    <property type="entry name" value="Ribonuclease H-like"/>
    <property type="match status" value="1"/>
</dbReference>
<dbReference type="Proteomes" id="UP000886520">
    <property type="component" value="Chromosome 18"/>
</dbReference>